<name>A0A7H4PAG5_9ENTR</name>
<dbReference type="PANTHER" id="PTHR43160:SF3">
    <property type="entry name" value="ACONITATE HYDRATASE, MITOCHONDRIAL"/>
    <property type="match status" value="1"/>
</dbReference>
<dbReference type="GO" id="GO:0003994">
    <property type="term" value="F:aconitate hydratase activity"/>
    <property type="evidence" value="ECO:0007669"/>
    <property type="project" value="TreeGrafter"/>
</dbReference>
<dbReference type="GO" id="GO:0006099">
    <property type="term" value="P:tricarboxylic acid cycle"/>
    <property type="evidence" value="ECO:0007669"/>
    <property type="project" value="TreeGrafter"/>
</dbReference>
<evidence type="ECO:0000313" key="3">
    <source>
        <dbReference type="Proteomes" id="UP000254571"/>
    </source>
</evidence>
<proteinExistence type="predicted"/>
<sequence>MVYAVKPGDGSAREQAASCQRVLGGLANIAQQYATKRYRSNVINWGMLPLQMEALPEFEVGDFIYIPGIKSALETNMSQITAFVISPQHPVKEISLYMEGLTASEREIIKSGELN</sequence>
<feature type="domain" description="Aconitase A/isopropylmalate dehydratase small subunit swivel" evidence="1">
    <location>
        <begin position="8"/>
        <end position="53"/>
    </location>
</feature>
<dbReference type="InterPro" id="IPR015928">
    <property type="entry name" value="Aconitase/3IPM_dehydase_swvl"/>
</dbReference>
<dbReference type="Pfam" id="PF00694">
    <property type="entry name" value="Aconitase_C"/>
    <property type="match status" value="1"/>
</dbReference>
<dbReference type="AlphaFoldDB" id="A0A7H4PAG5"/>
<dbReference type="Gene3D" id="3.20.19.10">
    <property type="entry name" value="Aconitase, domain 4"/>
    <property type="match status" value="1"/>
</dbReference>
<protein>
    <submittedName>
        <fullName evidence="2">Putative hydratase</fullName>
    </submittedName>
</protein>
<dbReference type="InterPro" id="IPR000573">
    <property type="entry name" value="AconitaseA/IPMdHydase_ssu_swvl"/>
</dbReference>
<comment type="caution">
    <text evidence="2">The sequence shown here is derived from an EMBL/GenBank/DDBJ whole genome shotgun (WGS) entry which is preliminary data.</text>
</comment>
<dbReference type="EMBL" id="UGMX01000002">
    <property type="protein sequence ID" value="STW09430.1"/>
    <property type="molecule type" value="Genomic_DNA"/>
</dbReference>
<gene>
    <name evidence="2" type="ORF">NCTC9149_05918</name>
</gene>
<dbReference type="Proteomes" id="UP000254571">
    <property type="component" value="Unassembled WGS sequence"/>
</dbReference>
<organism evidence="2 3">
    <name type="scientific">Klebsiella grimontii</name>
    <dbReference type="NCBI Taxonomy" id="2058152"/>
    <lineage>
        <taxon>Bacteria</taxon>
        <taxon>Pseudomonadati</taxon>
        <taxon>Pseudomonadota</taxon>
        <taxon>Gammaproteobacteria</taxon>
        <taxon>Enterobacterales</taxon>
        <taxon>Enterobacteriaceae</taxon>
        <taxon>Klebsiella/Raoultella group</taxon>
        <taxon>Klebsiella</taxon>
    </lineage>
</organism>
<reference evidence="2 3" key="1">
    <citation type="submission" date="2018-06" db="EMBL/GenBank/DDBJ databases">
        <authorList>
            <consortium name="Pathogen Informatics"/>
            <person name="Doyle S."/>
        </authorList>
    </citation>
    <scope>NUCLEOTIDE SEQUENCE [LARGE SCALE GENOMIC DNA]</scope>
    <source>
        <strain evidence="2 3">NCTC9149</strain>
    </source>
</reference>
<dbReference type="InterPro" id="IPR050926">
    <property type="entry name" value="Aconitase/IPM_isomerase"/>
</dbReference>
<dbReference type="GO" id="GO:0005829">
    <property type="term" value="C:cytosol"/>
    <property type="evidence" value="ECO:0007669"/>
    <property type="project" value="TreeGrafter"/>
</dbReference>
<dbReference type="GO" id="GO:0051539">
    <property type="term" value="F:4 iron, 4 sulfur cluster binding"/>
    <property type="evidence" value="ECO:0007669"/>
    <property type="project" value="TreeGrafter"/>
</dbReference>
<evidence type="ECO:0000259" key="1">
    <source>
        <dbReference type="Pfam" id="PF00694"/>
    </source>
</evidence>
<dbReference type="SUPFAM" id="SSF52016">
    <property type="entry name" value="LeuD/IlvD-like"/>
    <property type="match status" value="1"/>
</dbReference>
<accession>A0A7H4PAG5</accession>
<evidence type="ECO:0000313" key="2">
    <source>
        <dbReference type="EMBL" id="STW09430.1"/>
    </source>
</evidence>
<dbReference type="PANTHER" id="PTHR43160">
    <property type="entry name" value="ACONITATE HYDRATASE B"/>
    <property type="match status" value="1"/>
</dbReference>